<keyword evidence="4 5" id="KW-0472">Membrane</keyword>
<comment type="subcellular location">
    <subcellularLocation>
        <location evidence="1">Membrane</location>
        <topology evidence="1">Multi-pass membrane protein</topology>
    </subcellularLocation>
</comment>
<evidence type="ECO:0000256" key="1">
    <source>
        <dbReference type="ARBA" id="ARBA00004141"/>
    </source>
</evidence>
<dbReference type="Pfam" id="PF07291">
    <property type="entry name" value="MauE"/>
    <property type="match status" value="1"/>
</dbReference>
<dbReference type="KEGG" id="gaw:V144x_40670"/>
<organism evidence="7 8">
    <name type="scientific">Gimesia aquarii</name>
    <dbReference type="NCBI Taxonomy" id="2527964"/>
    <lineage>
        <taxon>Bacteria</taxon>
        <taxon>Pseudomonadati</taxon>
        <taxon>Planctomycetota</taxon>
        <taxon>Planctomycetia</taxon>
        <taxon>Planctomycetales</taxon>
        <taxon>Planctomycetaceae</taxon>
        <taxon>Gimesia</taxon>
    </lineage>
</organism>
<feature type="transmembrane region" description="Helical" evidence="5">
    <location>
        <begin position="119"/>
        <end position="138"/>
    </location>
</feature>
<sequence length="154" mass="16586">MKAPLPKKYLVWAIAVVLGVTLIRSSLFHVENNYAFLLSIYSYQIVDSKTGMFIAGFVPYLQLTIGLILLLFPRLWLAAFQFATILFLGYTTLQIITYFRGLDISCGCFSPTAASPIGLASIGLAAACALAGLVGCILSNSSISSFSDSNKALE</sequence>
<gene>
    <name evidence="7" type="ORF">V144x_40670</name>
</gene>
<dbReference type="GO" id="GO:0016020">
    <property type="term" value="C:membrane"/>
    <property type="evidence" value="ECO:0007669"/>
    <property type="project" value="UniProtKB-SubCell"/>
</dbReference>
<evidence type="ECO:0000313" key="7">
    <source>
        <dbReference type="EMBL" id="QDT98560.1"/>
    </source>
</evidence>
<dbReference type="RefSeq" id="WP_144987321.1">
    <property type="nucleotide sequence ID" value="NZ_CP037920.1"/>
</dbReference>
<feature type="domain" description="Methylamine utilisation protein MauE" evidence="6">
    <location>
        <begin position="8"/>
        <end position="133"/>
    </location>
</feature>
<feature type="transmembrane region" description="Helical" evidence="5">
    <location>
        <begin position="50"/>
        <end position="72"/>
    </location>
</feature>
<dbReference type="UniPathway" id="UPA00895"/>
<protein>
    <recommendedName>
        <fullName evidence="6">Methylamine utilisation protein MauE domain-containing protein</fullName>
    </recommendedName>
</protein>
<evidence type="ECO:0000256" key="3">
    <source>
        <dbReference type="ARBA" id="ARBA00022989"/>
    </source>
</evidence>
<feature type="transmembrane region" description="Helical" evidence="5">
    <location>
        <begin position="9"/>
        <end position="30"/>
    </location>
</feature>
<dbReference type="InterPro" id="IPR009908">
    <property type="entry name" value="Methylamine_util_MauE"/>
</dbReference>
<name>A0A517W003_9PLAN</name>
<evidence type="ECO:0000313" key="8">
    <source>
        <dbReference type="Proteomes" id="UP000318704"/>
    </source>
</evidence>
<evidence type="ECO:0000256" key="5">
    <source>
        <dbReference type="SAM" id="Phobius"/>
    </source>
</evidence>
<evidence type="ECO:0000256" key="2">
    <source>
        <dbReference type="ARBA" id="ARBA00022692"/>
    </source>
</evidence>
<proteinExistence type="predicted"/>
<evidence type="ECO:0000256" key="4">
    <source>
        <dbReference type="ARBA" id="ARBA00023136"/>
    </source>
</evidence>
<dbReference type="Proteomes" id="UP000318704">
    <property type="component" value="Chromosome"/>
</dbReference>
<feature type="transmembrane region" description="Helical" evidence="5">
    <location>
        <begin position="79"/>
        <end position="99"/>
    </location>
</feature>
<dbReference type="AlphaFoldDB" id="A0A517W003"/>
<evidence type="ECO:0000259" key="6">
    <source>
        <dbReference type="Pfam" id="PF07291"/>
    </source>
</evidence>
<reference evidence="7 8" key="1">
    <citation type="submission" date="2019-03" db="EMBL/GenBank/DDBJ databases">
        <title>Deep-cultivation of Planctomycetes and their phenomic and genomic characterization uncovers novel biology.</title>
        <authorList>
            <person name="Wiegand S."/>
            <person name="Jogler M."/>
            <person name="Boedeker C."/>
            <person name="Pinto D."/>
            <person name="Vollmers J."/>
            <person name="Rivas-Marin E."/>
            <person name="Kohn T."/>
            <person name="Peeters S.H."/>
            <person name="Heuer A."/>
            <person name="Rast P."/>
            <person name="Oberbeckmann S."/>
            <person name="Bunk B."/>
            <person name="Jeske O."/>
            <person name="Meyerdierks A."/>
            <person name="Storesund J.E."/>
            <person name="Kallscheuer N."/>
            <person name="Luecker S."/>
            <person name="Lage O.M."/>
            <person name="Pohl T."/>
            <person name="Merkel B.J."/>
            <person name="Hornburger P."/>
            <person name="Mueller R.-W."/>
            <person name="Bruemmer F."/>
            <person name="Labrenz M."/>
            <person name="Spormann A.M."/>
            <person name="Op den Camp H."/>
            <person name="Overmann J."/>
            <person name="Amann R."/>
            <person name="Jetten M.S.M."/>
            <person name="Mascher T."/>
            <person name="Medema M.H."/>
            <person name="Devos D.P."/>
            <person name="Kaster A.-K."/>
            <person name="Ovreas L."/>
            <person name="Rohde M."/>
            <person name="Galperin M.Y."/>
            <person name="Jogler C."/>
        </authorList>
    </citation>
    <scope>NUCLEOTIDE SEQUENCE [LARGE SCALE GENOMIC DNA]</scope>
    <source>
        <strain evidence="7 8">V144</strain>
    </source>
</reference>
<dbReference type="GO" id="GO:0030416">
    <property type="term" value="P:methylamine metabolic process"/>
    <property type="evidence" value="ECO:0007669"/>
    <property type="project" value="InterPro"/>
</dbReference>
<accession>A0A517W003</accession>
<keyword evidence="3 5" id="KW-1133">Transmembrane helix</keyword>
<dbReference type="EMBL" id="CP037920">
    <property type="protein sequence ID" value="QDT98560.1"/>
    <property type="molecule type" value="Genomic_DNA"/>
</dbReference>
<keyword evidence="2 5" id="KW-0812">Transmembrane</keyword>